<dbReference type="Proteomes" id="UP000054217">
    <property type="component" value="Unassembled WGS sequence"/>
</dbReference>
<keyword evidence="2" id="KW-1185">Reference proteome</keyword>
<accession>A0A0C3PXT2</accession>
<dbReference type="InParanoid" id="A0A0C3PXT2"/>
<dbReference type="HOGENOM" id="CLU_2498749_0_0_1"/>
<dbReference type="AlphaFoldDB" id="A0A0C3PXT2"/>
<sequence>MRPEAEEALSGRGKNIWGPADYLGDVVDDQSSQLARDVFESAGNGGGIGGPISVSIEKSYYVSAAEIQDPNSSHLKCNRDRSSHGY</sequence>
<proteinExistence type="predicted"/>
<reference evidence="2" key="2">
    <citation type="submission" date="2015-01" db="EMBL/GenBank/DDBJ databases">
        <title>Evolutionary Origins and Diversification of the Mycorrhizal Mutualists.</title>
        <authorList>
            <consortium name="DOE Joint Genome Institute"/>
            <consortium name="Mycorrhizal Genomics Consortium"/>
            <person name="Kohler A."/>
            <person name="Kuo A."/>
            <person name="Nagy L.G."/>
            <person name="Floudas D."/>
            <person name="Copeland A."/>
            <person name="Barry K.W."/>
            <person name="Cichocki N."/>
            <person name="Veneault-Fourrey C."/>
            <person name="LaButti K."/>
            <person name="Lindquist E.A."/>
            <person name="Lipzen A."/>
            <person name="Lundell T."/>
            <person name="Morin E."/>
            <person name="Murat C."/>
            <person name="Riley R."/>
            <person name="Ohm R."/>
            <person name="Sun H."/>
            <person name="Tunlid A."/>
            <person name="Henrissat B."/>
            <person name="Grigoriev I.V."/>
            <person name="Hibbett D.S."/>
            <person name="Martin F."/>
        </authorList>
    </citation>
    <scope>NUCLEOTIDE SEQUENCE [LARGE SCALE GENOMIC DNA]</scope>
    <source>
        <strain evidence="2">Marx 270</strain>
    </source>
</reference>
<dbReference type="EMBL" id="KN831945">
    <property type="protein sequence ID" value="KIO14301.1"/>
    <property type="molecule type" value="Genomic_DNA"/>
</dbReference>
<protein>
    <submittedName>
        <fullName evidence="1">Uncharacterized protein</fullName>
    </submittedName>
</protein>
<name>A0A0C3PXT2_PISTI</name>
<reference evidence="1 2" key="1">
    <citation type="submission" date="2014-04" db="EMBL/GenBank/DDBJ databases">
        <authorList>
            <consortium name="DOE Joint Genome Institute"/>
            <person name="Kuo A."/>
            <person name="Kohler A."/>
            <person name="Costa M.D."/>
            <person name="Nagy L.G."/>
            <person name="Floudas D."/>
            <person name="Copeland A."/>
            <person name="Barry K.W."/>
            <person name="Cichocki N."/>
            <person name="Veneault-Fourrey C."/>
            <person name="LaButti K."/>
            <person name="Lindquist E.A."/>
            <person name="Lipzen A."/>
            <person name="Lundell T."/>
            <person name="Morin E."/>
            <person name="Murat C."/>
            <person name="Sun H."/>
            <person name="Tunlid A."/>
            <person name="Henrissat B."/>
            <person name="Grigoriev I.V."/>
            <person name="Hibbett D.S."/>
            <person name="Martin F."/>
            <person name="Nordberg H.P."/>
            <person name="Cantor M.N."/>
            <person name="Hua S.X."/>
        </authorList>
    </citation>
    <scope>NUCLEOTIDE SEQUENCE [LARGE SCALE GENOMIC DNA]</scope>
    <source>
        <strain evidence="1 2">Marx 270</strain>
    </source>
</reference>
<evidence type="ECO:0000313" key="2">
    <source>
        <dbReference type="Proteomes" id="UP000054217"/>
    </source>
</evidence>
<organism evidence="1 2">
    <name type="scientific">Pisolithus tinctorius Marx 270</name>
    <dbReference type="NCBI Taxonomy" id="870435"/>
    <lineage>
        <taxon>Eukaryota</taxon>
        <taxon>Fungi</taxon>
        <taxon>Dikarya</taxon>
        <taxon>Basidiomycota</taxon>
        <taxon>Agaricomycotina</taxon>
        <taxon>Agaricomycetes</taxon>
        <taxon>Agaricomycetidae</taxon>
        <taxon>Boletales</taxon>
        <taxon>Sclerodermatineae</taxon>
        <taxon>Pisolithaceae</taxon>
        <taxon>Pisolithus</taxon>
    </lineage>
</organism>
<gene>
    <name evidence="1" type="ORF">M404DRAFT_992569</name>
</gene>
<dbReference type="STRING" id="870435.A0A0C3PXT2"/>
<evidence type="ECO:0000313" key="1">
    <source>
        <dbReference type="EMBL" id="KIO14301.1"/>
    </source>
</evidence>